<organism evidence="7 8">
    <name type="scientific">Dongia sedimenti</name>
    <dbReference type="NCBI Taxonomy" id="3064282"/>
    <lineage>
        <taxon>Bacteria</taxon>
        <taxon>Pseudomonadati</taxon>
        <taxon>Pseudomonadota</taxon>
        <taxon>Alphaproteobacteria</taxon>
        <taxon>Rhodospirillales</taxon>
        <taxon>Dongiaceae</taxon>
        <taxon>Dongia</taxon>
    </lineage>
</organism>
<evidence type="ECO:0000256" key="4">
    <source>
        <dbReference type="ARBA" id="ARBA00022989"/>
    </source>
</evidence>
<feature type="transmembrane region" description="Helical" evidence="6">
    <location>
        <begin position="33"/>
        <end position="52"/>
    </location>
</feature>
<evidence type="ECO:0000256" key="1">
    <source>
        <dbReference type="ARBA" id="ARBA00004141"/>
    </source>
</evidence>
<evidence type="ECO:0000256" key="2">
    <source>
        <dbReference type="ARBA" id="ARBA00010350"/>
    </source>
</evidence>
<keyword evidence="3 6" id="KW-0812">Transmembrane</keyword>
<evidence type="ECO:0000256" key="5">
    <source>
        <dbReference type="ARBA" id="ARBA00023136"/>
    </source>
</evidence>
<keyword evidence="5 6" id="KW-0472">Membrane</keyword>
<dbReference type="Pfam" id="PF01027">
    <property type="entry name" value="Bax1-I"/>
    <property type="match status" value="1"/>
</dbReference>
<evidence type="ECO:0000256" key="6">
    <source>
        <dbReference type="RuleBase" id="RU004379"/>
    </source>
</evidence>
<feature type="transmembrane region" description="Helical" evidence="6">
    <location>
        <begin position="184"/>
        <end position="203"/>
    </location>
</feature>
<reference evidence="8" key="1">
    <citation type="submission" date="2023-08" db="EMBL/GenBank/DDBJ databases">
        <title>Rhodospirillaceae gen. nov., a novel taxon isolated from the Yangtze River Yuezi River estuary sludge.</title>
        <authorList>
            <person name="Ruan L."/>
        </authorList>
    </citation>
    <scope>NUCLEOTIDE SEQUENCE [LARGE SCALE GENOMIC DNA]</scope>
    <source>
        <strain evidence="8">R-7</strain>
    </source>
</reference>
<dbReference type="PANTHER" id="PTHR23291">
    <property type="entry name" value="BAX INHIBITOR-RELATED"/>
    <property type="match status" value="1"/>
</dbReference>
<evidence type="ECO:0000256" key="3">
    <source>
        <dbReference type="ARBA" id="ARBA00022692"/>
    </source>
</evidence>
<name>A0ABU0YNP1_9PROT</name>
<feature type="transmembrane region" description="Helical" evidence="6">
    <location>
        <begin position="104"/>
        <end position="122"/>
    </location>
</feature>
<keyword evidence="8" id="KW-1185">Reference proteome</keyword>
<feature type="transmembrane region" description="Helical" evidence="6">
    <location>
        <begin position="128"/>
        <end position="148"/>
    </location>
</feature>
<comment type="subcellular location">
    <subcellularLocation>
        <location evidence="1">Membrane</location>
        <topology evidence="1">Multi-pass membrane protein</topology>
    </subcellularLocation>
</comment>
<dbReference type="EMBL" id="JAUYVI010000005">
    <property type="protein sequence ID" value="MDQ7249332.1"/>
    <property type="molecule type" value="Genomic_DNA"/>
</dbReference>
<protein>
    <submittedName>
        <fullName evidence="7">Bax inhibitor-1/YccA family protein</fullName>
    </submittedName>
</protein>
<dbReference type="CDD" id="cd10432">
    <property type="entry name" value="BI-1-like_bacterial"/>
    <property type="match status" value="1"/>
</dbReference>
<keyword evidence="4 6" id="KW-1133">Transmembrane helix</keyword>
<accession>A0ABU0YNP1</accession>
<evidence type="ECO:0000313" key="7">
    <source>
        <dbReference type="EMBL" id="MDQ7249332.1"/>
    </source>
</evidence>
<sequence>MAIGPENRTVYRTSAATQTLDIDQGLRAYMLGVYNYMGTGLVVTAAFAYLFFRTPALFELVYQMAPNGGIKPTILGWAVMFAPIGLLLYLSTAFNSISVTTAQVLYWVLTAVMGVSLSYIGLMYTGGSIAQTFLVCACTFLGMSLYGYTTKRDLTGIGSFLIMGVWGIFLAGIVNIFVGSSALHFAISVLGVLIFTGLTAYDTQQIKYSYVASDGRDIARKKSVMGAIRLYLDFINLFMFLLQFLGNRR</sequence>
<comment type="similarity">
    <text evidence="2 6">Belongs to the BI1 family.</text>
</comment>
<feature type="transmembrane region" description="Helical" evidence="6">
    <location>
        <begin position="72"/>
        <end position="92"/>
    </location>
</feature>
<dbReference type="InterPro" id="IPR006214">
    <property type="entry name" value="Bax_inhibitor_1-related"/>
</dbReference>
<dbReference type="RefSeq" id="WP_379957203.1">
    <property type="nucleotide sequence ID" value="NZ_JAUYVI010000005.1"/>
</dbReference>
<feature type="transmembrane region" description="Helical" evidence="6">
    <location>
        <begin position="160"/>
        <end position="178"/>
    </location>
</feature>
<gene>
    <name evidence="7" type="ORF">Q8A70_16715</name>
</gene>
<dbReference type="PANTHER" id="PTHR23291:SF50">
    <property type="entry name" value="PROTEIN LIFEGUARD 4"/>
    <property type="match status" value="1"/>
</dbReference>
<proteinExistence type="inferred from homology"/>
<comment type="caution">
    <text evidence="7">The sequence shown here is derived from an EMBL/GenBank/DDBJ whole genome shotgun (WGS) entry which is preliminary data.</text>
</comment>
<feature type="transmembrane region" description="Helical" evidence="6">
    <location>
        <begin position="224"/>
        <end position="245"/>
    </location>
</feature>
<dbReference type="Proteomes" id="UP001230156">
    <property type="component" value="Unassembled WGS sequence"/>
</dbReference>
<evidence type="ECO:0000313" key="8">
    <source>
        <dbReference type="Proteomes" id="UP001230156"/>
    </source>
</evidence>